<keyword evidence="11" id="KW-1185">Reference proteome</keyword>
<evidence type="ECO:0000313" key="11">
    <source>
        <dbReference type="Proteomes" id="UP000824890"/>
    </source>
</evidence>
<dbReference type="PANTHER" id="PTHR12652">
    <property type="entry name" value="PEROXISOMAL BIOGENESIS FACTOR 11"/>
    <property type="match status" value="1"/>
</dbReference>
<dbReference type="InterPro" id="IPR008733">
    <property type="entry name" value="PEX11"/>
</dbReference>
<proteinExistence type="inferred from homology"/>
<evidence type="ECO:0000259" key="9">
    <source>
        <dbReference type="PROSITE" id="PS51297"/>
    </source>
</evidence>
<accession>A0ABQ7ZW67</accession>
<name>A0ABQ7ZW67_BRANA</name>
<reference evidence="10 11" key="1">
    <citation type="submission" date="2021-05" db="EMBL/GenBank/DDBJ databases">
        <title>Genome Assembly of Synthetic Allotetraploid Brassica napus Reveals Homoeologous Exchanges between Subgenomes.</title>
        <authorList>
            <person name="Davis J.T."/>
        </authorList>
    </citation>
    <scope>NUCLEOTIDE SEQUENCE [LARGE SCALE GENOMIC DNA]</scope>
    <source>
        <strain evidence="11">cv. Da-Ae</strain>
        <tissue evidence="10">Seedling</tissue>
    </source>
</reference>
<feature type="coiled-coil region" evidence="8">
    <location>
        <begin position="335"/>
        <end position="370"/>
    </location>
</feature>
<comment type="subunit">
    <text evidence="4">Homooligomer. Interacts with ARC5 and FIS1B on peroxisomes.</text>
</comment>
<evidence type="ECO:0000256" key="2">
    <source>
        <dbReference type="ARBA" id="ARBA00004585"/>
    </source>
</evidence>
<evidence type="ECO:0000256" key="7">
    <source>
        <dbReference type="ARBA" id="ARBA00023140"/>
    </source>
</evidence>
<organism evidence="10 11">
    <name type="scientific">Brassica napus</name>
    <name type="common">Rape</name>
    <dbReference type="NCBI Taxonomy" id="3708"/>
    <lineage>
        <taxon>Eukaryota</taxon>
        <taxon>Viridiplantae</taxon>
        <taxon>Streptophyta</taxon>
        <taxon>Embryophyta</taxon>
        <taxon>Tracheophyta</taxon>
        <taxon>Spermatophyta</taxon>
        <taxon>Magnoliopsida</taxon>
        <taxon>eudicotyledons</taxon>
        <taxon>Gunneridae</taxon>
        <taxon>Pentapetalae</taxon>
        <taxon>rosids</taxon>
        <taxon>malvids</taxon>
        <taxon>Brassicales</taxon>
        <taxon>Brassicaceae</taxon>
        <taxon>Brassiceae</taxon>
        <taxon>Brassica</taxon>
    </lineage>
</organism>
<evidence type="ECO:0000256" key="4">
    <source>
        <dbReference type="ARBA" id="ARBA00011340"/>
    </source>
</evidence>
<dbReference type="Pfam" id="PF05648">
    <property type="entry name" value="PEX11"/>
    <property type="match status" value="2"/>
</dbReference>
<evidence type="ECO:0000256" key="6">
    <source>
        <dbReference type="ARBA" id="ARBA00023136"/>
    </source>
</evidence>
<keyword evidence="8" id="KW-0175">Coiled coil</keyword>
<dbReference type="InterPro" id="IPR002487">
    <property type="entry name" value="TF_Kbox"/>
</dbReference>
<protein>
    <recommendedName>
        <fullName evidence="9">K-box domain-containing protein</fullName>
    </recommendedName>
</protein>
<evidence type="ECO:0000256" key="1">
    <source>
        <dbReference type="ARBA" id="ARBA00002503"/>
    </source>
</evidence>
<evidence type="ECO:0000256" key="5">
    <source>
        <dbReference type="ARBA" id="ARBA00022593"/>
    </source>
</evidence>
<gene>
    <name evidence="10" type="ORF">HID58_060524</name>
</gene>
<evidence type="ECO:0000256" key="8">
    <source>
        <dbReference type="SAM" id="Coils"/>
    </source>
</evidence>
<keyword evidence="6" id="KW-0472">Membrane</keyword>
<keyword evidence="7" id="KW-0576">Peroxisome</keyword>
<comment type="caution">
    <text evidence="10">The sequence shown here is derived from an EMBL/GenBank/DDBJ whole genome shotgun (WGS) entry which is preliminary data.</text>
</comment>
<comment type="function">
    <text evidence="1">Involved in peroxisomal proliferation. Promotes peroxisomal duplication, aggregation or elongation without fission.</text>
</comment>
<evidence type="ECO:0000313" key="10">
    <source>
        <dbReference type="EMBL" id="KAH0884428.1"/>
    </source>
</evidence>
<dbReference type="Proteomes" id="UP000824890">
    <property type="component" value="Unassembled WGS sequence"/>
</dbReference>
<feature type="domain" description="K-box" evidence="9">
    <location>
        <begin position="25"/>
        <end position="119"/>
    </location>
</feature>
<evidence type="ECO:0000256" key="3">
    <source>
        <dbReference type="ARBA" id="ARBA00008194"/>
    </source>
</evidence>
<dbReference type="Pfam" id="PF01486">
    <property type="entry name" value="K-box"/>
    <property type="match status" value="1"/>
</dbReference>
<dbReference type="PANTHER" id="PTHR12652:SF46">
    <property type="entry name" value="PEROXISOMAL MEMBRANE PROTEIN 11E"/>
    <property type="match status" value="1"/>
</dbReference>
<sequence>MEKTIERYSRCNNNILDNNRPEESTQRWSQEVTKLRSKYESLLRTHRYLLGEDLGEMSVKELETLERQLEGALSATRQRKTQVTMEQMEDLRRKASLLERQLGDINKKMKLEVEGHEFKGFQDLLLNSDARAGSTDFSLFSSHHNSGLRRRTVLEKRNGLSKLEKMGRLYMRRDELALIILYLNKAEARDKICRAIQFGSKFLSGGHPGTAQTVDKNTSLARKVFRLFKFLNDFHLLISPVPKGTPLPLVLLGKSKNALLCTYYFLDQFVWLGRSGIYKVTLSQQSNPYWSIEVTKDSCSFASQNKVLTELIRSFAIFCWLGSSLCNIAIQIGELIMHSSTMKKMEKELKDDEEQDKETDRAKLQKTKDRILALIKSSMDTVVAIGLLHLAPFIVTPRVTGAFGFVTSLISCYQLLPGRPKLKTP</sequence>
<feature type="coiled-coil region" evidence="8">
    <location>
        <begin position="59"/>
        <end position="108"/>
    </location>
</feature>
<dbReference type="PROSITE" id="PS51297">
    <property type="entry name" value="K_BOX"/>
    <property type="match status" value="1"/>
</dbReference>
<comment type="subcellular location">
    <subcellularLocation>
        <location evidence="2">Peroxisome membrane</location>
        <topology evidence="2">Multi-pass membrane protein</topology>
    </subcellularLocation>
</comment>
<keyword evidence="5" id="KW-0962">Peroxisome biogenesis</keyword>
<dbReference type="EMBL" id="JAGKQM010000014">
    <property type="protein sequence ID" value="KAH0884428.1"/>
    <property type="molecule type" value="Genomic_DNA"/>
</dbReference>
<comment type="similarity">
    <text evidence="3">Belongs to the peroxin-11 family.</text>
</comment>